<dbReference type="Proteomes" id="UP000004754">
    <property type="component" value="Unassembled WGS sequence"/>
</dbReference>
<evidence type="ECO:0000256" key="1">
    <source>
        <dbReference type="SAM" id="Phobius"/>
    </source>
</evidence>
<evidence type="ECO:0000313" key="2">
    <source>
        <dbReference type="EMBL" id="EFV01881.1"/>
    </source>
</evidence>
<evidence type="ECO:0000313" key="3">
    <source>
        <dbReference type="Proteomes" id="UP000004754"/>
    </source>
</evidence>
<keyword evidence="1" id="KW-0472">Membrane</keyword>
<organism evidence="2 3">
    <name type="scientific">Pseudoramibacter alactolyticus ATCC 23263</name>
    <dbReference type="NCBI Taxonomy" id="887929"/>
    <lineage>
        <taxon>Bacteria</taxon>
        <taxon>Bacillati</taxon>
        <taxon>Bacillota</taxon>
        <taxon>Clostridia</taxon>
        <taxon>Eubacteriales</taxon>
        <taxon>Eubacteriaceae</taxon>
        <taxon>Pseudoramibacter</taxon>
    </lineage>
</organism>
<dbReference type="HOGENOM" id="CLU_2975844_0_0_9"/>
<dbReference type="RefSeq" id="WP_006598698.1">
    <property type="nucleotide sequence ID" value="NZ_GL622359.1"/>
</dbReference>
<sequence length="58" mass="6787">MLRIIGYEVIIALGLLVFYEAVCIWDKLAIQERLAAHKWHKLLCGEQMTKKMQEGLRD</sequence>
<reference evidence="2 3" key="1">
    <citation type="submission" date="2010-12" db="EMBL/GenBank/DDBJ databases">
        <authorList>
            <person name="Muzny D."/>
            <person name="Qin X."/>
            <person name="Deng J."/>
            <person name="Jiang H."/>
            <person name="Liu Y."/>
            <person name="Qu J."/>
            <person name="Song X.-Z."/>
            <person name="Zhang L."/>
            <person name="Thornton R."/>
            <person name="Coyle M."/>
            <person name="Francisco L."/>
            <person name="Jackson L."/>
            <person name="Javaid M."/>
            <person name="Korchina V."/>
            <person name="Kovar C."/>
            <person name="Mata R."/>
            <person name="Mathew T."/>
            <person name="Ngo R."/>
            <person name="Nguyen L."/>
            <person name="Nguyen N."/>
            <person name="Okwuonu G."/>
            <person name="Ongeri F."/>
            <person name="Pham C."/>
            <person name="Simmons D."/>
            <person name="Wilczek-Boney K."/>
            <person name="Hale W."/>
            <person name="Jakkamsetti A."/>
            <person name="Pham P."/>
            <person name="Ruth R."/>
            <person name="San Lucas F."/>
            <person name="Warren J."/>
            <person name="Zhang J."/>
            <person name="Zhao Z."/>
            <person name="Zhou C."/>
            <person name="Zhu D."/>
            <person name="Lee S."/>
            <person name="Bess C."/>
            <person name="Blankenburg K."/>
            <person name="Forbes L."/>
            <person name="Fu Q."/>
            <person name="Gubbala S."/>
            <person name="Hirani K."/>
            <person name="Jayaseelan J.C."/>
            <person name="Lara F."/>
            <person name="Munidasa M."/>
            <person name="Palculict T."/>
            <person name="Patil S."/>
            <person name="Pu L.-L."/>
            <person name="Saada N."/>
            <person name="Tang L."/>
            <person name="Weissenberger G."/>
            <person name="Zhu Y."/>
            <person name="Hemphill L."/>
            <person name="Shang Y."/>
            <person name="Youmans B."/>
            <person name="Ayvaz T."/>
            <person name="Ross M."/>
            <person name="Santibanez J."/>
            <person name="Aqrawi P."/>
            <person name="Gross S."/>
            <person name="Joshi V."/>
            <person name="Fowler G."/>
            <person name="Nazareth L."/>
            <person name="Reid J."/>
            <person name="Worley K."/>
            <person name="Petrosino J."/>
            <person name="Highlander S."/>
            <person name="Gibbs R."/>
        </authorList>
    </citation>
    <scope>NUCLEOTIDE SEQUENCE [LARGE SCALE GENOMIC DNA]</scope>
    <source>
        <strain evidence="2 3">ATCC 23263</strain>
    </source>
</reference>
<protein>
    <submittedName>
        <fullName evidence="2">Uncharacterized protein</fullName>
    </submittedName>
</protein>
<proteinExistence type="predicted"/>
<dbReference type="STRING" id="887929.HMP0721_1275"/>
<feature type="transmembrane region" description="Helical" evidence="1">
    <location>
        <begin position="6"/>
        <end position="25"/>
    </location>
</feature>
<keyword evidence="1" id="KW-0812">Transmembrane</keyword>
<keyword evidence="3" id="KW-1185">Reference proteome</keyword>
<dbReference type="EMBL" id="AEQN01000016">
    <property type="protein sequence ID" value="EFV01881.1"/>
    <property type="molecule type" value="Genomic_DNA"/>
</dbReference>
<comment type="caution">
    <text evidence="2">The sequence shown here is derived from an EMBL/GenBank/DDBJ whole genome shotgun (WGS) entry which is preliminary data.</text>
</comment>
<keyword evidence="1" id="KW-1133">Transmembrane helix</keyword>
<name>E6MGZ1_9FIRM</name>
<accession>E6MGZ1</accession>
<dbReference type="AlphaFoldDB" id="E6MGZ1"/>
<gene>
    <name evidence="2" type="ORF">HMP0721_1275</name>
</gene>